<comment type="subcellular location">
    <subcellularLocation>
        <location evidence="2">Cytoplasm</location>
    </subcellularLocation>
</comment>
<keyword evidence="12" id="KW-0282">Flagellum</keyword>
<feature type="domain" description="Flagellar assembly protein FliH/Type III secretion system HrpE" evidence="11">
    <location>
        <begin position="116"/>
        <end position="243"/>
    </location>
</feature>
<comment type="caution">
    <text evidence="12">The sequence shown here is derived from an EMBL/GenBank/DDBJ whole genome shotgun (WGS) entry which is preliminary data.</text>
</comment>
<keyword evidence="13" id="KW-1185">Reference proteome</keyword>
<protein>
    <recommendedName>
        <fullName evidence="4">Flagellar assembly protein FliH</fullName>
    </recommendedName>
</protein>
<comment type="function">
    <text evidence="1">Needed for flagellar regrowth and assembly.</text>
</comment>
<evidence type="ECO:0000313" key="13">
    <source>
        <dbReference type="Proteomes" id="UP000761574"/>
    </source>
</evidence>
<evidence type="ECO:0000256" key="10">
    <source>
        <dbReference type="SAM" id="MobiDB-lite"/>
    </source>
</evidence>
<dbReference type="Pfam" id="PF02108">
    <property type="entry name" value="FliH"/>
    <property type="match status" value="1"/>
</dbReference>
<dbReference type="NCBIfam" id="NF004270">
    <property type="entry name" value="PRK05687.2-1"/>
    <property type="match status" value="1"/>
</dbReference>
<reference evidence="12 13" key="1">
    <citation type="submission" date="2021-05" db="EMBL/GenBank/DDBJ databases">
        <title>Molecular characterization for Shewanella algae harboring chromosomal blaOXA-55-like strains isolated from clinical and environment sample.</title>
        <authorList>
            <person name="Ohama Y."/>
            <person name="Aoki K."/>
            <person name="Harada S."/>
            <person name="Moriya K."/>
            <person name="Ishii Y."/>
            <person name="Tateda K."/>
        </authorList>
    </citation>
    <scope>NUCLEOTIDE SEQUENCE [LARGE SCALE GENOMIC DNA]</scope>
    <source>
        <strain evidence="12 13">LMG 23746</strain>
    </source>
</reference>
<sequence>MSNTDDRSTAKDKADFSHWQLPDVTVVDKTPKENLFGRTTQVKEAVEVEQQVLPPTLAEIETIRAEAETEGFEQGQQQGYQEGLEKGRLSGLEQGHQEGFSQGEEQGYQHGLTQAQQQVQQFEALMQQLVAPLSLLDTEIEQSLVNLSMTLAKAVIGHELQVHPEHVLAALRQGIDALPLKEQGVNVRLHPEDVTLVEQLYGSAQLQKNRWEIESDPSLRRGECIISNDRSRVDMGLESRIKAVFENLVHSESHLEQQKLQQQQVLAKQAGEAVSQVSAPEGQSTSEADAATPHDDTRDSQGQADADTTTPTAE</sequence>
<keyword evidence="9" id="KW-1006">Bacterial flagellum protein export</keyword>
<evidence type="ECO:0000256" key="9">
    <source>
        <dbReference type="ARBA" id="ARBA00023225"/>
    </source>
</evidence>
<keyword evidence="12" id="KW-0966">Cell projection</keyword>
<gene>
    <name evidence="12" type="primary">fliH_2</name>
    <name evidence="12" type="ORF">TUM4630_16000</name>
</gene>
<keyword evidence="5" id="KW-0813">Transport</keyword>
<dbReference type="PANTHER" id="PTHR34982:SF1">
    <property type="entry name" value="FLAGELLAR ASSEMBLY PROTEIN FLIH"/>
    <property type="match status" value="1"/>
</dbReference>
<dbReference type="PANTHER" id="PTHR34982">
    <property type="entry name" value="YOP PROTEINS TRANSLOCATION PROTEIN L"/>
    <property type="match status" value="1"/>
</dbReference>
<dbReference type="InterPro" id="IPR051472">
    <property type="entry name" value="T3SS_Stator/FliH"/>
</dbReference>
<evidence type="ECO:0000259" key="11">
    <source>
        <dbReference type="Pfam" id="PF02108"/>
    </source>
</evidence>
<evidence type="ECO:0000256" key="3">
    <source>
        <dbReference type="ARBA" id="ARBA00006602"/>
    </source>
</evidence>
<organism evidence="12 13">
    <name type="scientific">Shewanella algidipiscicola</name>
    <dbReference type="NCBI Taxonomy" id="614070"/>
    <lineage>
        <taxon>Bacteria</taxon>
        <taxon>Pseudomonadati</taxon>
        <taxon>Pseudomonadota</taxon>
        <taxon>Gammaproteobacteria</taxon>
        <taxon>Alteromonadales</taxon>
        <taxon>Shewanellaceae</taxon>
        <taxon>Shewanella</taxon>
    </lineage>
</organism>
<comment type="similarity">
    <text evidence="3">Belongs to the FliH family.</text>
</comment>
<evidence type="ECO:0000256" key="8">
    <source>
        <dbReference type="ARBA" id="ARBA00022927"/>
    </source>
</evidence>
<feature type="region of interest" description="Disordered" evidence="10">
    <location>
        <begin position="268"/>
        <end position="314"/>
    </location>
</feature>
<keyword evidence="6" id="KW-0963">Cytoplasm</keyword>
<feature type="compositionally biased region" description="Polar residues" evidence="10">
    <location>
        <begin position="275"/>
        <end position="287"/>
    </location>
</feature>
<dbReference type="PRINTS" id="PR01003">
    <property type="entry name" value="FLGFLIH"/>
</dbReference>
<evidence type="ECO:0000256" key="1">
    <source>
        <dbReference type="ARBA" id="ARBA00003041"/>
    </source>
</evidence>
<dbReference type="InterPro" id="IPR018035">
    <property type="entry name" value="Flagellar_FliH/T3SS_HrpE"/>
</dbReference>
<evidence type="ECO:0000256" key="7">
    <source>
        <dbReference type="ARBA" id="ARBA00022795"/>
    </source>
</evidence>
<dbReference type="EMBL" id="BPFB01000015">
    <property type="protein sequence ID" value="GIU46167.1"/>
    <property type="molecule type" value="Genomic_DNA"/>
</dbReference>
<proteinExistence type="inferred from homology"/>
<name>A0ABQ4PF22_9GAMM</name>
<dbReference type="Proteomes" id="UP000761574">
    <property type="component" value="Unassembled WGS sequence"/>
</dbReference>
<dbReference type="InterPro" id="IPR000563">
    <property type="entry name" value="Flag_FliH"/>
</dbReference>
<keyword evidence="12" id="KW-0969">Cilium</keyword>
<evidence type="ECO:0000256" key="4">
    <source>
        <dbReference type="ARBA" id="ARBA00016507"/>
    </source>
</evidence>
<dbReference type="NCBIfam" id="NF004267">
    <property type="entry name" value="PRK05687.1-3"/>
    <property type="match status" value="1"/>
</dbReference>
<evidence type="ECO:0000256" key="5">
    <source>
        <dbReference type="ARBA" id="ARBA00022448"/>
    </source>
</evidence>
<evidence type="ECO:0000256" key="2">
    <source>
        <dbReference type="ARBA" id="ARBA00004496"/>
    </source>
</evidence>
<keyword evidence="8" id="KW-0653">Protein transport</keyword>
<evidence type="ECO:0000313" key="12">
    <source>
        <dbReference type="EMBL" id="GIU46167.1"/>
    </source>
</evidence>
<dbReference type="RefSeq" id="WP_119977488.1">
    <property type="nucleotide sequence ID" value="NZ_BPFB01000015.1"/>
</dbReference>
<keyword evidence="7" id="KW-1005">Bacterial flagellum biogenesis</keyword>
<evidence type="ECO:0000256" key="6">
    <source>
        <dbReference type="ARBA" id="ARBA00022490"/>
    </source>
</evidence>
<accession>A0ABQ4PF22</accession>
<feature type="compositionally biased region" description="Polar residues" evidence="10">
    <location>
        <begin position="300"/>
        <end position="314"/>
    </location>
</feature>